<dbReference type="PANTHER" id="PTHR30026">
    <property type="entry name" value="OUTER MEMBRANE PROTEIN TOLC"/>
    <property type="match status" value="1"/>
</dbReference>
<dbReference type="InterPro" id="IPR051906">
    <property type="entry name" value="TolC-like"/>
</dbReference>
<comment type="subcellular location">
    <subcellularLocation>
        <location evidence="1">Cell outer membrane</location>
    </subcellularLocation>
</comment>
<evidence type="ECO:0000256" key="5">
    <source>
        <dbReference type="ARBA" id="ARBA00022692"/>
    </source>
</evidence>
<dbReference type="PANTHER" id="PTHR30026:SF20">
    <property type="entry name" value="OUTER MEMBRANE PROTEIN TOLC"/>
    <property type="match status" value="1"/>
</dbReference>
<reference evidence="9 10" key="1">
    <citation type="journal article" date="2004" name="Science">
        <title>A predator unmasked: life cycle of Bdellovibrio bacteriovorus from a genomic perspective.</title>
        <authorList>
            <person name="Rendulic S."/>
            <person name="Jagtap P."/>
            <person name="Rosinus A."/>
            <person name="Eppinger M."/>
            <person name="Baar C."/>
            <person name="Lanz C."/>
            <person name="Keller H."/>
            <person name="Lambert C."/>
            <person name="Evans K.J."/>
            <person name="Goesmann A."/>
            <person name="Meyer F."/>
            <person name="Sockett R.E."/>
            <person name="Schuster S.C."/>
        </authorList>
    </citation>
    <scope>NUCLEOTIDE SEQUENCE [LARGE SCALE GENOMIC DNA]</scope>
    <source>
        <strain evidence="10">ATCC 15356 / DSM 50701 / NCIMB 9529 / HD100</strain>
    </source>
</reference>
<evidence type="ECO:0000313" key="9">
    <source>
        <dbReference type="EMBL" id="CAE79658.1"/>
    </source>
</evidence>
<dbReference type="AlphaFoldDB" id="Q6MM47"/>
<dbReference type="STRING" id="264462.Bd1797"/>
<keyword evidence="5" id="KW-0812">Transmembrane</keyword>
<dbReference type="TCDB" id="1.B.17.2.11">
    <property type="family name" value="the outer membrane factor (omf) family"/>
</dbReference>
<evidence type="ECO:0000256" key="4">
    <source>
        <dbReference type="ARBA" id="ARBA00022452"/>
    </source>
</evidence>
<evidence type="ECO:0000256" key="7">
    <source>
        <dbReference type="ARBA" id="ARBA00023237"/>
    </source>
</evidence>
<keyword evidence="4" id="KW-1134">Transmembrane beta strand</keyword>
<evidence type="ECO:0000256" key="8">
    <source>
        <dbReference type="SAM" id="Coils"/>
    </source>
</evidence>
<dbReference type="eggNOG" id="COG1538">
    <property type="taxonomic scope" value="Bacteria"/>
</dbReference>
<name>Q6MM47_BDEBA</name>
<feature type="coiled-coil region" evidence="8">
    <location>
        <begin position="443"/>
        <end position="470"/>
    </location>
</feature>
<dbReference type="Gene3D" id="1.20.1600.10">
    <property type="entry name" value="Outer membrane efflux proteins (OEP)"/>
    <property type="match status" value="1"/>
</dbReference>
<organism evidence="9 10">
    <name type="scientific">Bdellovibrio bacteriovorus (strain ATCC 15356 / DSM 50701 / NCIMB 9529 / HD100)</name>
    <dbReference type="NCBI Taxonomy" id="264462"/>
    <lineage>
        <taxon>Bacteria</taxon>
        <taxon>Pseudomonadati</taxon>
        <taxon>Bdellovibrionota</taxon>
        <taxon>Bdellovibrionia</taxon>
        <taxon>Bdellovibrionales</taxon>
        <taxon>Pseudobdellovibrionaceae</taxon>
        <taxon>Bdellovibrio</taxon>
    </lineage>
</organism>
<feature type="coiled-coil region" evidence="8">
    <location>
        <begin position="235"/>
        <end position="262"/>
    </location>
</feature>
<keyword evidence="8" id="KW-0175">Coiled coil</keyword>
<evidence type="ECO:0000256" key="6">
    <source>
        <dbReference type="ARBA" id="ARBA00023136"/>
    </source>
</evidence>
<dbReference type="EMBL" id="BX842650">
    <property type="protein sequence ID" value="CAE79658.1"/>
    <property type="molecule type" value="Genomic_DNA"/>
</dbReference>
<dbReference type="Pfam" id="PF02321">
    <property type="entry name" value="OEP"/>
    <property type="match status" value="1"/>
</dbReference>
<evidence type="ECO:0000256" key="3">
    <source>
        <dbReference type="ARBA" id="ARBA00022448"/>
    </source>
</evidence>
<evidence type="ECO:0000313" key="10">
    <source>
        <dbReference type="Proteomes" id="UP000008080"/>
    </source>
</evidence>
<dbReference type="GO" id="GO:0015288">
    <property type="term" value="F:porin activity"/>
    <property type="evidence" value="ECO:0007669"/>
    <property type="project" value="TreeGrafter"/>
</dbReference>
<keyword evidence="6" id="KW-0472">Membrane</keyword>
<sequence precursor="true">MKKGALLGLLLGLLVGLWQPQALAMNLQEYLQAVINKNKSIQAFDVSKEAAEDRRVSGDIELVPVFTAGVGYLNDKSPLGQFAQLGGTQTTATDLKLGLAKRFSSGTDVAVTANATEVENEGALLNPSFQKFSYGTLGLGLSQSLWKNSFGNATRLRQDRQEAVATAEVGRFDLQKKVLLVSAEAAYWDYVYQNENLRIGRASLERARRIESWTRRRVNDGISDRADLLSAQALVAARQLQLVSAEDDLAAAKRQIRDYLELRDDEAMPEISGDISRSRALNSMVDGNGGKVVALEAYLSSLNARAMSLVAKETEDGYRPDLVLSGSYNTNNFQPDKSIPDATSKWTDSKLPTWKVGLNLIYLFDTDVKGSAQSAARKDALAAQLQSERKILDSESSWIELNRRYSEMNKRIESASLIARLQTDAAKAQTDLFNKGRSITANVINAEEDAADAELTLTRLKSEQRKMEAQARLFVTLDENNREEK</sequence>
<dbReference type="GO" id="GO:0015562">
    <property type="term" value="F:efflux transmembrane transporter activity"/>
    <property type="evidence" value="ECO:0007669"/>
    <property type="project" value="InterPro"/>
</dbReference>
<dbReference type="GO" id="GO:1990281">
    <property type="term" value="C:efflux pump complex"/>
    <property type="evidence" value="ECO:0007669"/>
    <property type="project" value="TreeGrafter"/>
</dbReference>
<dbReference type="GeneID" id="93012771"/>
<keyword evidence="7" id="KW-0998">Cell outer membrane</keyword>
<keyword evidence="10" id="KW-1185">Reference proteome</keyword>
<dbReference type="SUPFAM" id="SSF56954">
    <property type="entry name" value="Outer membrane efflux proteins (OEP)"/>
    <property type="match status" value="1"/>
</dbReference>
<comment type="similarity">
    <text evidence="2">Belongs to the outer membrane factor (OMF) (TC 1.B.17) family.</text>
</comment>
<evidence type="ECO:0000256" key="2">
    <source>
        <dbReference type="ARBA" id="ARBA00007613"/>
    </source>
</evidence>
<accession>Q6MM47</accession>
<dbReference type="GO" id="GO:0009279">
    <property type="term" value="C:cell outer membrane"/>
    <property type="evidence" value="ECO:0007669"/>
    <property type="project" value="UniProtKB-SubCell"/>
</dbReference>
<proteinExistence type="inferred from homology"/>
<keyword evidence="3" id="KW-0813">Transport</keyword>
<evidence type="ECO:0000256" key="1">
    <source>
        <dbReference type="ARBA" id="ARBA00004442"/>
    </source>
</evidence>
<dbReference type="HOGENOM" id="CLU_588836_0_0_7"/>
<dbReference type="InterPro" id="IPR003423">
    <property type="entry name" value="OMP_efflux"/>
</dbReference>
<dbReference type="RefSeq" id="WP_011164260.1">
    <property type="nucleotide sequence ID" value="NC_005363.1"/>
</dbReference>
<protein>
    <submittedName>
        <fullName evidence="9">Uncharacterized protein</fullName>
    </submittedName>
</protein>
<gene>
    <name evidence="9" type="ordered locus">Bd1797</name>
</gene>
<dbReference type="KEGG" id="bba:Bd1797"/>
<dbReference type="Proteomes" id="UP000008080">
    <property type="component" value="Chromosome"/>
</dbReference>